<feature type="compositionally biased region" description="Acidic residues" evidence="6">
    <location>
        <begin position="129"/>
        <end position="138"/>
    </location>
</feature>
<evidence type="ECO:0000256" key="3">
    <source>
        <dbReference type="ARBA" id="ARBA00022692"/>
    </source>
</evidence>
<evidence type="ECO:0000256" key="6">
    <source>
        <dbReference type="SAM" id="MobiDB-lite"/>
    </source>
</evidence>
<dbReference type="AlphaFoldDB" id="A0A2A8D9A7"/>
<sequence length="144" mass="15882">MIRAMMIIGAFALVVGLTLYTLLDALRTHQDQMRTFPKWLWIIAVIFFPVVGPLLWLLLGRPRAVRAPKTRQGGGFTNSRRGTPPPATSSPDDDEEYLRWLKTKADRQRRSREKDAGTGSADGGTGEPSDGESNDPDGQDGSKN</sequence>
<dbReference type="Proteomes" id="UP000219947">
    <property type="component" value="Unassembled WGS sequence"/>
</dbReference>
<dbReference type="Pfam" id="PF13396">
    <property type="entry name" value="PLDc_N"/>
    <property type="match status" value="1"/>
</dbReference>
<comment type="caution">
    <text evidence="9">The sequence shown here is derived from an EMBL/GenBank/DDBJ whole genome shotgun (WGS) entry which is preliminary data.</text>
</comment>
<dbReference type="InterPro" id="IPR027379">
    <property type="entry name" value="CLS_N"/>
</dbReference>
<feature type="compositionally biased region" description="Basic and acidic residues" evidence="6">
    <location>
        <begin position="97"/>
        <end position="116"/>
    </location>
</feature>
<evidence type="ECO:0000313" key="9">
    <source>
        <dbReference type="EMBL" id="PEN17357.1"/>
    </source>
</evidence>
<evidence type="ECO:0000259" key="8">
    <source>
        <dbReference type="Pfam" id="PF13396"/>
    </source>
</evidence>
<keyword evidence="2" id="KW-1003">Cell membrane</keyword>
<evidence type="ECO:0000256" key="5">
    <source>
        <dbReference type="ARBA" id="ARBA00023136"/>
    </source>
</evidence>
<gene>
    <name evidence="9" type="ORF">CRM92_04970</name>
</gene>
<keyword evidence="10" id="KW-1185">Reference proteome</keyword>
<dbReference type="EMBL" id="PDEV01000001">
    <property type="protein sequence ID" value="PEN17357.1"/>
    <property type="molecule type" value="Genomic_DNA"/>
</dbReference>
<proteinExistence type="predicted"/>
<feature type="domain" description="Cardiolipin synthase N-terminal" evidence="8">
    <location>
        <begin position="17"/>
        <end position="61"/>
    </location>
</feature>
<keyword evidence="5 7" id="KW-0472">Membrane</keyword>
<evidence type="ECO:0000256" key="2">
    <source>
        <dbReference type="ARBA" id="ARBA00022475"/>
    </source>
</evidence>
<dbReference type="GO" id="GO:0005886">
    <property type="term" value="C:plasma membrane"/>
    <property type="evidence" value="ECO:0007669"/>
    <property type="project" value="UniProtKB-SubCell"/>
</dbReference>
<accession>A0A2A8D9A7</accession>
<name>A0A2A8D9A7_9MICC</name>
<feature type="region of interest" description="Disordered" evidence="6">
    <location>
        <begin position="67"/>
        <end position="144"/>
    </location>
</feature>
<keyword evidence="3 7" id="KW-0812">Transmembrane</keyword>
<comment type="subcellular location">
    <subcellularLocation>
        <location evidence="1">Cell membrane</location>
        <topology evidence="1">Multi-pass membrane protein</topology>
    </subcellularLocation>
</comment>
<reference evidence="9" key="1">
    <citation type="submission" date="2017-10" db="EMBL/GenBank/DDBJ databases">
        <title>Kefir isolates.</title>
        <authorList>
            <person name="Kim Y."/>
            <person name="Blasche S."/>
        </authorList>
    </citation>
    <scope>NUCLEOTIDE SEQUENCE [LARGE SCALE GENOMIC DNA]</scope>
    <source>
        <strain evidence="9">OG2-2</strain>
    </source>
</reference>
<evidence type="ECO:0000256" key="7">
    <source>
        <dbReference type="SAM" id="Phobius"/>
    </source>
</evidence>
<keyword evidence="4 7" id="KW-1133">Transmembrane helix</keyword>
<evidence type="ECO:0000256" key="4">
    <source>
        <dbReference type="ARBA" id="ARBA00022989"/>
    </source>
</evidence>
<protein>
    <recommendedName>
        <fullName evidence="8">Cardiolipin synthase N-terminal domain-containing protein</fullName>
    </recommendedName>
</protein>
<evidence type="ECO:0000313" key="10">
    <source>
        <dbReference type="Proteomes" id="UP000219947"/>
    </source>
</evidence>
<evidence type="ECO:0000256" key="1">
    <source>
        <dbReference type="ARBA" id="ARBA00004651"/>
    </source>
</evidence>
<organism evidence="9 10">
    <name type="scientific">Rothia dentocariosa</name>
    <dbReference type="NCBI Taxonomy" id="2047"/>
    <lineage>
        <taxon>Bacteria</taxon>
        <taxon>Bacillati</taxon>
        <taxon>Actinomycetota</taxon>
        <taxon>Actinomycetes</taxon>
        <taxon>Micrococcales</taxon>
        <taxon>Micrococcaceae</taxon>
        <taxon>Rothia</taxon>
    </lineage>
</organism>
<feature type="transmembrane region" description="Helical" evidence="7">
    <location>
        <begin position="39"/>
        <end position="59"/>
    </location>
</feature>